<dbReference type="InterPro" id="IPR009080">
    <property type="entry name" value="tRNAsynth_Ia_anticodon-bd"/>
</dbReference>
<keyword evidence="2" id="KW-0547">Nucleotide-binding</keyword>
<dbReference type="InterPro" id="IPR029062">
    <property type="entry name" value="Class_I_gatase-like"/>
</dbReference>
<evidence type="ECO:0000256" key="3">
    <source>
        <dbReference type="ARBA" id="ARBA00022840"/>
    </source>
</evidence>
<evidence type="ECO:0000256" key="1">
    <source>
        <dbReference type="ARBA" id="ARBA00022598"/>
    </source>
</evidence>
<name>A0A0G1M3Y4_9BACT</name>
<reference evidence="5 6" key="1">
    <citation type="journal article" date="2015" name="Nature">
        <title>rRNA introns, odd ribosomes, and small enigmatic genomes across a large radiation of phyla.</title>
        <authorList>
            <person name="Brown C.T."/>
            <person name="Hug L.A."/>
            <person name="Thomas B.C."/>
            <person name="Sharon I."/>
            <person name="Castelle C.J."/>
            <person name="Singh A."/>
            <person name="Wilkins M.J."/>
            <person name="Williams K.H."/>
            <person name="Banfield J.F."/>
        </authorList>
    </citation>
    <scope>NUCLEOTIDE SEQUENCE [LARGE SCALE GENOMIC DNA]</scope>
</reference>
<evidence type="ECO:0000313" key="6">
    <source>
        <dbReference type="Proteomes" id="UP000034826"/>
    </source>
</evidence>
<dbReference type="GO" id="GO:0004812">
    <property type="term" value="F:aminoacyl-tRNA ligase activity"/>
    <property type="evidence" value="ECO:0007669"/>
    <property type="project" value="InterPro"/>
</dbReference>
<sequence>MAVLETPAGFQPNSEIVANEVADVFRKSLGEFVTSVAVIPARKKGTEFSPDNPIILEPLKQASYIFLGPGSPTYAKSQLEKSLALGMILDRWKNGAVVALSSAAALAAGDYTLPVYEIYKAGSDLYWDSGLKLTSHIGLNLTIVTHWNNLEGGKDLDTNRCFMGKDRFSRLEKLLPVGEMILGIDEHTAVIIDPAAEVLTVWGKDSGWLSVNGTETELKNGAVYDMNFQKKSGNYFSIGVTEKDLKETVSENELPESIRALLAKRKITRDKGLFDEADETRKSLLKLGYEVRDEKSGQKVYIN</sequence>
<evidence type="ECO:0000313" key="5">
    <source>
        <dbReference type="EMBL" id="KKT66604.1"/>
    </source>
</evidence>
<accession>A0A0G1M3Y4</accession>
<proteinExistence type="predicted"/>
<dbReference type="Proteomes" id="UP000034826">
    <property type="component" value="Unassembled WGS sequence"/>
</dbReference>
<gene>
    <name evidence="5" type="ORF">UW60_C0021G0020</name>
</gene>
<keyword evidence="1" id="KW-0436">Ligase</keyword>
<dbReference type="InterPro" id="IPR056411">
    <property type="entry name" value="CysS_C"/>
</dbReference>
<dbReference type="EMBL" id="LCIY01000021">
    <property type="protein sequence ID" value="KKT66604.1"/>
    <property type="molecule type" value="Genomic_DNA"/>
</dbReference>
<evidence type="ECO:0000259" key="4">
    <source>
        <dbReference type="Pfam" id="PF23493"/>
    </source>
</evidence>
<dbReference type="AlphaFoldDB" id="A0A0G1M3Y4"/>
<evidence type="ECO:0000256" key="2">
    <source>
        <dbReference type="ARBA" id="ARBA00022741"/>
    </source>
</evidence>
<dbReference type="SUPFAM" id="SSF47323">
    <property type="entry name" value="Anticodon-binding domain of a subclass of class I aminoacyl-tRNA synthetases"/>
    <property type="match status" value="1"/>
</dbReference>
<dbReference type="Pfam" id="PF23493">
    <property type="entry name" value="CysS_C"/>
    <property type="match status" value="1"/>
</dbReference>
<dbReference type="Gene3D" id="3.40.50.880">
    <property type="match status" value="1"/>
</dbReference>
<keyword evidence="3" id="KW-0067">ATP-binding</keyword>
<comment type="caution">
    <text evidence="5">The sequence shown here is derived from an EMBL/GenBank/DDBJ whole genome shotgun (WGS) entry which is preliminary data.</text>
</comment>
<protein>
    <recommendedName>
        <fullName evidence="4">Cysteinyl-tRNA ligase anticodon binding domain-containing protein</fullName>
    </recommendedName>
</protein>
<dbReference type="GO" id="GO:0005524">
    <property type="term" value="F:ATP binding"/>
    <property type="evidence" value="ECO:0007669"/>
    <property type="project" value="UniProtKB-KW"/>
</dbReference>
<dbReference type="GO" id="GO:0006418">
    <property type="term" value="P:tRNA aminoacylation for protein translation"/>
    <property type="evidence" value="ECO:0007669"/>
    <property type="project" value="InterPro"/>
</dbReference>
<feature type="domain" description="Cysteinyl-tRNA ligase anticodon binding" evidence="4">
    <location>
        <begin position="252"/>
        <end position="299"/>
    </location>
</feature>
<organism evidence="5 6">
    <name type="scientific">Candidatus Woesebacteria bacterium GW2011_GWA2_44_33</name>
    <dbReference type="NCBI Taxonomy" id="1618564"/>
    <lineage>
        <taxon>Bacteria</taxon>
        <taxon>Candidatus Woeseibacteriota</taxon>
    </lineage>
</organism>